<dbReference type="InterPro" id="IPR032710">
    <property type="entry name" value="NTF2-like_dom_sf"/>
</dbReference>
<dbReference type="EMBL" id="JAMWBK010000005">
    <property type="protein sequence ID" value="KAJ8904988.1"/>
    <property type="molecule type" value="Genomic_DNA"/>
</dbReference>
<accession>A0AAV8UV52</accession>
<proteinExistence type="predicted"/>
<evidence type="ECO:0000313" key="4">
    <source>
        <dbReference type="Proteomes" id="UP001157974"/>
    </source>
</evidence>
<organism evidence="3 4">
    <name type="scientific">Rhodosorus marinus</name>
    <dbReference type="NCBI Taxonomy" id="101924"/>
    <lineage>
        <taxon>Eukaryota</taxon>
        <taxon>Rhodophyta</taxon>
        <taxon>Stylonematophyceae</taxon>
        <taxon>Stylonematales</taxon>
        <taxon>Stylonemataceae</taxon>
        <taxon>Rhodosorus</taxon>
    </lineage>
</organism>
<dbReference type="Proteomes" id="UP001157974">
    <property type="component" value="Unassembled WGS sequence"/>
</dbReference>
<gene>
    <name evidence="3" type="ORF">NDN08_001500</name>
</gene>
<sequence length="240" mass="27234">MGLTGWLGFVSSGVSLFKPQKRVSFSTRPVGRTCRTAIPGLEWLLFFGLIKGFGTGNQNPAPPQKDASSDKSERVKPINFDEDDISTEVATDSSTRGAEECKCGSERRYEDCCLPIHLGRRRSETPGDLLKARFSAYAYKLPEYILRSTSVESTDWVSRKDKRKWNAWKEEVQEFCDNTEPLKLEILKEQESESRNRASVVFRVDLKQAGENVSFVEKCLVTWSEFGYSYVDGKLLDVME</sequence>
<keyword evidence="4" id="KW-1185">Reference proteome</keyword>
<dbReference type="PANTHER" id="PTHR33747">
    <property type="entry name" value="UPF0225 PROTEIN SCO1677"/>
    <property type="match status" value="1"/>
</dbReference>
<evidence type="ECO:0000256" key="1">
    <source>
        <dbReference type="SAM" id="MobiDB-lite"/>
    </source>
</evidence>
<dbReference type="InterPro" id="IPR048469">
    <property type="entry name" value="YchJ-like_M"/>
</dbReference>
<dbReference type="PANTHER" id="PTHR33747:SF1">
    <property type="entry name" value="ADENYLATE CYCLASE-ASSOCIATED CAP C-TERMINAL DOMAIN-CONTAINING PROTEIN"/>
    <property type="match status" value="1"/>
</dbReference>
<protein>
    <recommendedName>
        <fullName evidence="2">YchJ-like middle NTF2-like domain-containing protein</fullName>
    </recommendedName>
</protein>
<name>A0AAV8UV52_9RHOD</name>
<feature type="domain" description="YchJ-like middle NTF2-like" evidence="2">
    <location>
        <begin position="125"/>
        <end position="233"/>
    </location>
</feature>
<evidence type="ECO:0000313" key="3">
    <source>
        <dbReference type="EMBL" id="KAJ8904988.1"/>
    </source>
</evidence>
<reference evidence="3 4" key="1">
    <citation type="journal article" date="2023" name="Nat. Commun.">
        <title>Origin of minicircular mitochondrial genomes in red algae.</title>
        <authorList>
            <person name="Lee Y."/>
            <person name="Cho C.H."/>
            <person name="Lee Y.M."/>
            <person name="Park S.I."/>
            <person name="Yang J.H."/>
            <person name="West J.A."/>
            <person name="Bhattacharya D."/>
            <person name="Yoon H.S."/>
        </authorList>
    </citation>
    <scope>NUCLEOTIDE SEQUENCE [LARGE SCALE GENOMIC DNA]</scope>
    <source>
        <strain evidence="3 4">CCMP1338</strain>
        <tissue evidence="3">Whole cell</tissue>
    </source>
</reference>
<evidence type="ECO:0000259" key="2">
    <source>
        <dbReference type="Pfam" id="PF17775"/>
    </source>
</evidence>
<dbReference type="Pfam" id="PF17775">
    <property type="entry name" value="YchJ_M-like"/>
    <property type="match status" value="1"/>
</dbReference>
<comment type="caution">
    <text evidence="3">The sequence shown here is derived from an EMBL/GenBank/DDBJ whole genome shotgun (WGS) entry which is preliminary data.</text>
</comment>
<dbReference type="SUPFAM" id="SSF54427">
    <property type="entry name" value="NTF2-like"/>
    <property type="match status" value="1"/>
</dbReference>
<feature type="region of interest" description="Disordered" evidence="1">
    <location>
        <begin position="57"/>
        <end position="77"/>
    </location>
</feature>
<dbReference type="AlphaFoldDB" id="A0AAV8UV52"/>
<feature type="compositionally biased region" description="Basic and acidic residues" evidence="1">
    <location>
        <begin position="67"/>
        <end position="76"/>
    </location>
</feature>
<dbReference type="Gene3D" id="3.10.450.50">
    <property type="match status" value="1"/>
</dbReference>